<dbReference type="EnsemblPlants" id="evm.model.07.988">
    <property type="protein sequence ID" value="cds.evm.model.07.988"/>
    <property type="gene ID" value="evm.TU.07.988"/>
</dbReference>
<organism evidence="1 2">
    <name type="scientific">Cannabis sativa</name>
    <name type="common">Hemp</name>
    <name type="synonym">Marijuana</name>
    <dbReference type="NCBI Taxonomy" id="3483"/>
    <lineage>
        <taxon>Eukaryota</taxon>
        <taxon>Viridiplantae</taxon>
        <taxon>Streptophyta</taxon>
        <taxon>Embryophyta</taxon>
        <taxon>Tracheophyta</taxon>
        <taxon>Spermatophyta</taxon>
        <taxon>Magnoliopsida</taxon>
        <taxon>eudicotyledons</taxon>
        <taxon>Gunneridae</taxon>
        <taxon>Pentapetalae</taxon>
        <taxon>rosids</taxon>
        <taxon>fabids</taxon>
        <taxon>Rosales</taxon>
        <taxon>Cannabaceae</taxon>
        <taxon>Cannabis</taxon>
    </lineage>
</organism>
<dbReference type="AlphaFoldDB" id="A0A803Q789"/>
<keyword evidence="2" id="KW-1185">Reference proteome</keyword>
<protein>
    <submittedName>
        <fullName evidence="1">Uncharacterized protein</fullName>
    </submittedName>
</protein>
<sequence length="247" mass="27714">MLLRGIGIVEHHSRAVKRAWASAKIGVEALHVHLERPAILWLRPLTIEAPKPNSKSLELKVASTFSLKPEVVATGQGRVWVGVSKVIDRIDCENSRVVLTPYETVTLGRIDRNLKDFLDLGDGFPVSHIPNESMIKKLRPPEKAFLCLRRAMANRSIEKVIVFEIFGLDKGVKERRRVILDSPSLLGNQRLVMMNERSKTKATKKFGSADSRPTLPVNFTVVPERAPPELRNEALDRVTSGFKDLKT</sequence>
<accession>A0A803Q789</accession>
<name>A0A803Q789_CANSA</name>
<dbReference type="Gramene" id="evm.model.07.988">
    <property type="protein sequence ID" value="cds.evm.model.07.988"/>
    <property type="gene ID" value="evm.TU.07.988"/>
</dbReference>
<dbReference type="Proteomes" id="UP000596661">
    <property type="component" value="Chromosome 7"/>
</dbReference>
<reference evidence="1" key="2">
    <citation type="submission" date="2021-03" db="UniProtKB">
        <authorList>
            <consortium name="EnsemblPlants"/>
        </authorList>
    </citation>
    <scope>IDENTIFICATION</scope>
</reference>
<reference evidence="1" key="1">
    <citation type="submission" date="2018-11" db="EMBL/GenBank/DDBJ databases">
        <authorList>
            <person name="Grassa J C."/>
        </authorList>
    </citation>
    <scope>NUCLEOTIDE SEQUENCE [LARGE SCALE GENOMIC DNA]</scope>
</reference>
<dbReference type="EMBL" id="UZAU01000652">
    <property type="status" value="NOT_ANNOTATED_CDS"/>
    <property type="molecule type" value="Genomic_DNA"/>
</dbReference>
<proteinExistence type="predicted"/>
<evidence type="ECO:0000313" key="2">
    <source>
        <dbReference type="Proteomes" id="UP000596661"/>
    </source>
</evidence>
<evidence type="ECO:0000313" key="1">
    <source>
        <dbReference type="EnsemblPlants" id="cds.evm.model.07.988"/>
    </source>
</evidence>